<dbReference type="EMBL" id="JBHMBW010000068">
    <property type="protein sequence ID" value="MFB9629831.1"/>
    <property type="molecule type" value="Genomic_DNA"/>
</dbReference>
<organism evidence="2 3">
    <name type="scientific">Nonomuraea helvata</name>
    <dbReference type="NCBI Taxonomy" id="37484"/>
    <lineage>
        <taxon>Bacteria</taxon>
        <taxon>Bacillati</taxon>
        <taxon>Actinomycetota</taxon>
        <taxon>Actinomycetes</taxon>
        <taxon>Streptosporangiales</taxon>
        <taxon>Streptosporangiaceae</taxon>
        <taxon>Nonomuraea</taxon>
    </lineage>
</organism>
<gene>
    <name evidence="2" type="ORF">ACFFSA_42755</name>
</gene>
<evidence type="ECO:0000313" key="2">
    <source>
        <dbReference type="EMBL" id="MFB9629831.1"/>
    </source>
</evidence>
<evidence type="ECO:0000256" key="1">
    <source>
        <dbReference type="SAM" id="MobiDB-lite"/>
    </source>
</evidence>
<reference evidence="2 3" key="1">
    <citation type="submission" date="2024-09" db="EMBL/GenBank/DDBJ databases">
        <authorList>
            <person name="Sun Q."/>
            <person name="Mori K."/>
        </authorList>
    </citation>
    <scope>NUCLEOTIDE SEQUENCE [LARGE SCALE GENOMIC DNA]</scope>
    <source>
        <strain evidence="2 3">JCM 3143</strain>
    </source>
</reference>
<feature type="compositionally biased region" description="Basic and acidic residues" evidence="1">
    <location>
        <begin position="1"/>
        <end position="38"/>
    </location>
</feature>
<evidence type="ECO:0000313" key="3">
    <source>
        <dbReference type="Proteomes" id="UP001589532"/>
    </source>
</evidence>
<dbReference type="RefSeq" id="WP_344984408.1">
    <property type="nucleotide sequence ID" value="NZ_BAAAXV010000001.1"/>
</dbReference>
<dbReference type="Proteomes" id="UP001589532">
    <property type="component" value="Unassembled WGS sequence"/>
</dbReference>
<protein>
    <submittedName>
        <fullName evidence="2">Uncharacterized protein</fullName>
    </submittedName>
</protein>
<keyword evidence="3" id="KW-1185">Reference proteome</keyword>
<sequence>MGKDKDDKDDKPAPKHAGEQKKDVPFKPKEPTGPEKNGKGGGRH</sequence>
<accession>A0ABV5SHC0</accession>
<comment type="caution">
    <text evidence="2">The sequence shown here is derived from an EMBL/GenBank/DDBJ whole genome shotgun (WGS) entry which is preliminary data.</text>
</comment>
<feature type="region of interest" description="Disordered" evidence="1">
    <location>
        <begin position="1"/>
        <end position="44"/>
    </location>
</feature>
<name>A0ABV5SHC0_9ACTN</name>
<proteinExistence type="predicted"/>